<dbReference type="GO" id="GO:0004519">
    <property type="term" value="F:endonuclease activity"/>
    <property type="evidence" value="ECO:0007669"/>
    <property type="project" value="UniProtKB-KW"/>
</dbReference>
<dbReference type="FunFam" id="3.10.28.10:FF:000010">
    <property type="entry name" value="LAGLIDADG homing endonuclease I-LtrII"/>
    <property type="match status" value="1"/>
</dbReference>
<proteinExistence type="predicted"/>
<feature type="domain" description="Homing endonuclease LAGLIDADG" evidence="1">
    <location>
        <begin position="173"/>
        <end position="266"/>
    </location>
</feature>
<evidence type="ECO:0000259" key="1">
    <source>
        <dbReference type="Pfam" id="PF00961"/>
    </source>
</evidence>
<gene>
    <name evidence="2" type="primary">orf301</name>
</gene>
<dbReference type="Gene3D" id="3.10.28.10">
    <property type="entry name" value="Homing endonucleases"/>
    <property type="match status" value="2"/>
</dbReference>
<dbReference type="InterPro" id="IPR027434">
    <property type="entry name" value="Homing_endonucl"/>
</dbReference>
<protein>
    <submittedName>
        <fullName evidence="2">LAGLIDADG endonuclease</fullName>
    </submittedName>
</protein>
<sequence>MENIQTNLELNPFYVTGFSDGEGCFHFAIGKNPKYKLGYYVNPGFSIALHKKDEQLLRKIQEFFGGIGVLKVKKYIVQFRVFSIEDLNVVIKHFDKYPLITKKHADFILFKEGLRAIKNKEHLTVEGFNKIISIRASMNKGLPLVLKLAFPNITGKTVPLVTLPEKFNPYWVAGFTDAEGCFFVKIPKIEGRNLVLGFQLTQHNRDVLLLEKFITFFSSGRLELSRLASNFIVTKLSNITEVIIPFYEKYSILGSKARDFEDWKKIAKLMVSKSHLTKAGLEEIIKIRSSMNASRFNKDNI</sequence>
<dbReference type="SUPFAM" id="SSF55608">
    <property type="entry name" value="Homing endonucleases"/>
    <property type="match status" value="2"/>
</dbReference>
<dbReference type="InterPro" id="IPR004860">
    <property type="entry name" value="LAGLIDADG_dom"/>
</dbReference>
<keyword evidence="2" id="KW-0496">Mitochondrion</keyword>
<keyword evidence="2" id="KW-0378">Hydrolase</keyword>
<geneLocation type="mitochondrion" evidence="2"/>
<dbReference type="GeneID" id="32888717"/>
<dbReference type="Pfam" id="PF00961">
    <property type="entry name" value="LAGLIDADG_1"/>
    <property type="match status" value="2"/>
</dbReference>
<dbReference type="GO" id="GO:0005739">
    <property type="term" value="C:mitochondrion"/>
    <property type="evidence" value="ECO:0007669"/>
    <property type="project" value="UniProtKB-ARBA"/>
</dbReference>
<keyword evidence="2" id="KW-0540">Nuclease</keyword>
<dbReference type="EMBL" id="MH400233">
    <property type="protein sequence ID" value="QDH07191.1"/>
    <property type="molecule type" value="Genomic_DNA"/>
</dbReference>
<evidence type="ECO:0000313" key="2">
    <source>
        <dbReference type="EMBL" id="ARF03397.1"/>
    </source>
</evidence>
<dbReference type="InterPro" id="IPR051289">
    <property type="entry name" value="LAGLIDADG_Endonuclease"/>
</dbReference>
<dbReference type="EMBL" id="KY622006">
    <property type="protein sequence ID" value="ARF03397.1"/>
    <property type="molecule type" value="Genomic_DNA"/>
</dbReference>
<organism evidence="2">
    <name type="scientific">Ophiocordyceps sinensis</name>
    <dbReference type="NCBI Taxonomy" id="72228"/>
    <lineage>
        <taxon>Eukaryota</taxon>
        <taxon>Fungi</taxon>
        <taxon>Dikarya</taxon>
        <taxon>Ascomycota</taxon>
        <taxon>Pezizomycotina</taxon>
        <taxon>Sordariomycetes</taxon>
        <taxon>Hypocreomycetidae</taxon>
        <taxon>Hypocreales</taxon>
        <taxon>Ophiocordycipitaceae</taxon>
        <taxon>Ophiocordyceps</taxon>
    </lineage>
</organism>
<dbReference type="PANTHER" id="PTHR36181:SF4">
    <property type="entry name" value="LAGLIDADG ENDONUCLEASE"/>
    <property type="match status" value="1"/>
</dbReference>
<dbReference type="AlphaFoldDB" id="A0A1X8VJL5"/>
<reference evidence="3" key="2">
    <citation type="submission" date="2018-05" db="EMBL/GenBank/DDBJ databases">
        <authorList>
            <person name="Zhang Y."/>
        </authorList>
    </citation>
    <scope>NUCLEOTIDE SEQUENCE</scope>
</reference>
<dbReference type="RefSeq" id="YP_009364302.1">
    <property type="nucleotide sequence ID" value="NC_034659.1"/>
</dbReference>
<keyword evidence="2" id="KW-0255">Endonuclease</keyword>
<reference evidence="2" key="1">
    <citation type="submission" date="2017-02" db="EMBL/GenBank/DDBJ databases">
        <title>SMRT sequencing of the wild medicinal fungus Ophiocordyceps sinensis mitochondrial genome reveals phylogenetic relationship and depicts a genome-wide modification map.</title>
        <authorList>
            <person name="Liu D."/>
            <person name="Kang X."/>
            <person name="Hu L."/>
        </authorList>
    </citation>
    <scope>NUCLEOTIDE SEQUENCE</scope>
</reference>
<accession>A0A1X8VJL5</accession>
<feature type="domain" description="Homing endonuclease LAGLIDADG" evidence="1">
    <location>
        <begin position="16"/>
        <end position="112"/>
    </location>
</feature>
<dbReference type="PANTHER" id="PTHR36181">
    <property type="entry name" value="INTRON-ENCODED ENDONUCLEASE AI3-RELATED"/>
    <property type="match status" value="1"/>
</dbReference>
<name>A0A1X8VJL5_9HYPO</name>
<evidence type="ECO:0000313" key="3">
    <source>
        <dbReference type="EMBL" id="QDH07191.1"/>
    </source>
</evidence>